<name>A0ACC1YP48_MELAZ</name>
<comment type="caution">
    <text evidence="1">The sequence shown here is derived from an EMBL/GenBank/DDBJ whole genome shotgun (WGS) entry which is preliminary data.</text>
</comment>
<evidence type="ECO:0000313" key="2">
    <source>
        <dbReference type="Proteomes" id="UP001164539"/>
    </source>
</evidence>
<sequence length="270" mass="29938">MSSSSSDDHGGGTNISTVHQDIIQTHILTRLDGPTLAATACASSQLRALSSFDQLWRHICTATWPSINHENVARAISTFPSGHRSFFSDSFPVLDHRQPSKHSLDHSSILTTELIFCVDIYYKNSLVISKAQVIETVTGWFWCSPFRVDLFDPEESVSSPFLDLHGGRDDTWLEDLEENLSMSWILIDPSQKRAVNLSSGRAVSVERHWLTGRSTGEVRDNRGRRPTAGDGVCEVGGGSHVRRKRGRRGAREGGEHASGGHGRKEFEWEG</sequence>
<proteinExistence type="predicted"/>
<protein>
    <submittedName>
        <fullName evidence="1">F-box family protein</fullName>
    </submittedName>
</protein>
<accession>A0ACC1YP48</accession>
<dbReference type="Proteomes" id="UP001164539">
    <property type="component" value="Chromosome 2"/>
</dbReference>
<organism evidence="1 2">
    <name type="scientific">Melia azedarach</name>
    <name type="common">Chinaberry tree</name>
    <dbReference type="NCBI Taxonomy" id="155640"/>
    <lineage>
        <taxon>Eukaryota</taxon>
        <taxon>Viridiplantae</taxon>
        <taxon>Streptophyta</taxon>
        <taxon>Embryophyta</taxon>
        <taxon>Tracheophyta</taxon>
        <taxon>Spermatophyta</taxon>
        <taxon>Magnoliopsida</taxon>
        <taxon>eudicotyledons</taxon>
        <taxon>Gunneridae</taxon>
        <taxon>Pentapetalae</taxon>
        <taxon>rosids</taxon>
        <taxon>malvids</taxon>
        <taxon>Sapindales</taxon>
        <taxon>Meliaceae</taxon>
        <taxon>Melia</taxon>
    </lineage>
</organism>
<keyword evidence="2" id="KW-1185">Reference proteome</keyword>
<dbReference type="EMBL" id="CM051395">
    <property type="protein sequence ID" value="KAJ4724924.1"/>
    <property type="molecule type" value="Genomic_DNA"/>
</dbReference>
<evidence type="ECO:0000313" key="1">
    <source>
        <dbReference type="EMBL" id="KAJ4724924.1"/>
    </source>
</evidence>
<gene>
    <name evidence="1" type="ORF">OWV82_003858</name>
</gene>
<reference evidence="1 2" key="1">
    <citation type="journal article" date="2023" name="Science">
        <title>Complex scaffold remodeling in plant triterpene biosynthesis.</title>
        <authorList>
            <person name="De La Pena R."/>
            <person name="Hodgson H."/>
            <person name="Liu J.C."/>
            <person name="Stephenson M.J."/>
            <person name="Martin A.C."/>
            <person name="Owen C."/>
            <person name="Harkess A."/>
            <person name="Leebens-Mack J."/>
            <person name="Jimenez L.E."/>
            <person name="Osbourn A."/>
            <person name="Sattely E.S."/>
        </authorList>
    </citation>
    <scope>NUCLEOTIDE SEQUENCE [LARGE SCALE GENOMIC DNA]</scope>
    <source>
        <strain evidence="2">cv. JPN11</strain>
        <tissue evidence="1">Leaf</tissue>
    </source>
</reference>